<reference evidence="1" key="1">
    <citation type="submission" date="2023-04" db="EMBL/GenBank/DDBJ databases">
        <title>Complete genome sequence of Temperatibacter marinus.</title>
        <authorList>
            <person name="Rong J.-C."/>
            <person name="Yi M.-L."/>
            <person name="Zhao Q."/>
        </authorList>
    </citation>
    <scope>NUCLEOTIDE SEQUENCE</scope>
    <source>
        <strain evidence="1">NBRC 110045</strain>
    </source>
</reference>
<dbReference type="RefSeq" id="WP_310797877.1">
    <property type="nucleotide sequence ID" value="NZ_CP123872.1"/>
</dbReference>
<protein>
    <submittedName>
        <fullName evidence="1">Uncharacterized protein</fullName>
    </submittedName>
</protein>
<name>A0AA52EB17_9PROT</name>
<dbReference type="AlphaFoldDB" id="A0AA52EB17"/>
<proteinExistence type="predicted"/>
<dbReference type="EMBL" id="CP123872">
    <property type="protein sequence ID" value="WND02042.1"/>
    <property type="molecule type" value="Genomic_DNA"/>
</dbReference>
<keyword evidence="2" id="KW-1185">Reference proteome</keyword>
<sequence>MPDVEVIFQKGLFTGLRPWDRNYLTRLGLVHLDPGQLERARPMFRNKRIRVRLCHAMTETTLILSL</sequence>
<gene>
    <name evidence="1" type="ORF">QGN29_10835</name>
</gene>
<dbReference type="KEGG" id="tmk:QGN29_10835"/>
<organism evidence="1 2">
    <name type="scientific">Temperatibacter marinus</name>
    <dbReference type="NCBI Taxonomy" id="1456591"/>
    <lineage>
        <taxon>Bacteria</taxon>
        <taxon>Pseudomonadati</taxon>
        <taxon>Pseudomonadota</taxon>
        <taxon>Alphaproteobacteria</taxon>
        <taxon>Kordiimonadales</taxon>
        <taxon>Temperatibacteraceae</taxon>
        <taxon>Temperatibacter</taxon>
    </lineage>
</organism>
<evidence type="ECO:0000313" key="2">
    <source>
        <dbReference type="Proteomes" id="UP001268683"/>
    </source>
</evidence>
<evidence type="ECO:0000313" key="1">
    <source>
        <dbReference type="EMBL" id="WND02042.1"/>
    </source>
</evidence>
<accession>A0AA52EB17</accession>
<dbReference type="Proteomes" id="UP001268683">
    <property type="component" value="Chromosome"/>
</dbReference>